<organism evidence="4 5">
    <name type="scientific">Botryotinia fuckeliana (strain T4)</name>
    <name type="common">Noble rot fungus</name>
    <name type="synonym">Botrytis cinerea</name>
    <dbReference type="NCBI Taxonomy" id="999810"/>
    <lineage>
        <taxon>Eukaryota</taxon>
        <taxon>Fungi</taxon>
        <taxon>Dikarya</taxon>
        <taxon>Ascomycota</taxon>
        <taxon>Pezizomycotina</taxon>
        <taxon>Leotiomycetes</taxon>
        <taxon>Helotiales</taxon>
        <taxon>Sclerotiniaceae</taxon>
        <taxon>Botrytis</taxon>
    </lineage>
</organism>
<dbReference type="InterPro" id="IPR012337">
    <property type="entry name" value="RNaseH-like_sf"/>
</dbReference>
<dbReference type="InterPro" id="IPR041588">
    <property type="entry name" value="Integrase_H2C2"/>
</dbReference>
<keyword evidence="1" id="KW-0694">RNA-binding</keyword>
<dbReference type="Proteomes" id="UP000008177">
    <property type="component" value="Unplaced contigs"/>
</dbReference>
<dbReference type="InterPro" id="IPR001584">
    <property type="entry name" value="Integrase_cat-core"/>
</dbReference>
<evidence type="ECO:0000313" key="5">
    <source>
        <dbReference type="Proteomes" id="UP000008177"/>
    </source>
</evidence>
<dbReference type="Gene3D" id="3.30.420.10">
    <property type="entry name" value="Ribonuclease H-like superfamily/Ribonuclease H"/>
    <property type="match status" value="1"/>
</dbReference>
<dbReference type="InterPro" id="IPR043502">
    <property type="entry name" value="DNA/RNA_pol_sf"/>
</dbReference>
<dbReference type="GO" id="GO:0005634">
    <property type="term" value="C:nucleus"/>
    <property type="evidence" value="ECO:0007669"/>
    <property type="project" value="UniProtKB-ARBA"/>
</dbReference>
<dbReference type="Gene3D" id="3.30.70.270">
    <property type="match status" value="1"/>
</dbReference>
<feature type="domain" description="Integrase catalytic" evidence="3">
    <location>
        <begin position="357"/>
        <end position="501"/>
    </location>
</feature>
<sequence length="501" mass="58144">MIKGWEPPTNVRGVQSFLGFCNFYRRFIQDFSRTAKPLVQLTKKHIKFLWDASCNASFEELKRRLMEAPILRHYCAEKQTMIETGASDEVVGGVLTQLYEDGQWHPVAFFTKIMLPAEMNYAIFDKEMLSIVKAFKIWGAECTASPHCIKRTLNQRQAGWAEILSNFWFEIAYRSGVNNAAADALSRREQDTANQELIRSEQRTQILLPDTVLDKRIADELSMEGEVSELLAIDAEGMDLIDKILTVNRSHASLQAERELATYLKKGYSMRDGLLLHKERLVVPDVERLRTSLIEEAHAQISSAHPGKTKTKLILRKRYFWKRMSDFIDQYVDNCTTCHNFHTPRDKIPGFLQPLPIPSRPWADVSMDFKSFPVDKLGYDNFFVVVDRLSKQSISIPCYKTVNAKDMAMMYLNNVYRWKGAPKTITSDRGPQFISLFWKEFTRILGVKLKLSTAYHPQTDGQTEIMNQHLDQRLRPYVNYYQNNWSELLCIMNYAQRTLYH</sequence>
<dbReference type="PROSITE" id="PS50994">
    <property type="entry name" value="INTEGRASE"/>
    <property type="match status" value="1"/>
</dbReference>
<evidence type="ECO:0000313" key="4">
    <source>
        <dbReference type="EMBL" id="CCD42646.1"/>
    </source>
</evidence>
<evidence type="ECO:0000256" key="2">
    <source>
        <dbReference type="ARBA" id="ARBA00023268"/>
    </source>
</evidence>
<dbReference type="InterPro" id="IPR041577">
    <property type="entry name" value="RT_RNaseH_2"/>
</dbReference>
<dbReference type="AlphaFoldDB" id="G2XP40"/>
<dbReference type="Pfam" id="PF00665">
    <property type="entry name" value="rve"/>
    <property type="match status" value="1"/>
</dbReference>
<accession>G2XP40</accession>
<dbReference type="GO" id="GO:0003723">
    <property type="term" value="F:RNA binding"/>
    <property type="evidence" value="ECO:0007669"/>
    <property type="project" value="UniProtKB-KW"/>
</dbReference>
<dbReference type="GO" id="GO:0003824">
    <property type="term" value="F:catalytic activity"/>
    <property type="evidence" value="ECO:0007669"/>
    <property type="project" value="UniProtKB-KW"/>
</dbReference>
<dbReference type="InterPro" id="IPR036397">
    <property type="entry name" value="RNaseH_sf"/>
</dbReference>
<dbReference type="SUPFAM" id="SSF56672">
    <property type="entry name" value="DNA/RNA polymerases"/>
    <property type="match status" value="1"/>
</dbReference>
<reference evidence="5" key="1">
    <citation type="journal article" date="2011" name="PLoS Genet.">
        <title>Genomic analysis of the necrotrophic fungal pathogens Sclerotinia sclerotiorum and Botrytis cinerea.</title>
        <authorList>
            <person name="Amselem J."/>
            <person name="Cuomo C.A."/>
            <person name="van Kan J.A."/>
            <person name="Viaud M."/>
            <person name="Benito E.P."/>
            <person name="Couloux A."/>
            <person name="Coutinho P.M."/>
            <person name="de Vries R.P."/>
            <person name="Dyer P.S."/>
            <person name="Fillinger S."/>
            <person name="Fournier E."/>
            <person name="Gout L."/>
            <person name="Hahn M."/>
            <person name="Kohn L."/>
            <person name="Lapalu N."/>
            <person name="Plummer K.M."/>
            <person name="Pradier J.M."/>
            <person name="Quevillon E."/>
            <person name="Sharon A."/>
            <person name="Simon A."/>
            <person name="ten Have A."/>
            <person name="Tudzynski B."/>
            <person name="Tudzynski P."/>
            <person name="Wincker P."/>
            <person name="Andrew M."/>
            <person name="Anthouard V."/>
            <person name="Beever R.E."/>
            <person name="Beffa R."/>
            <person name="Benoit I."/>
            <person name="Bouzid O."/>
            <person name="Brault B."/>
            <person name="Chen Z."/>
            <person name="Choquer M."/>
            <person name="Collemare J."/>
            <person name="Cotton P."/>
            <person name="Danchin E.G."/>
            <person name="Da Silva C."/>
            <person name="Gautier A."/>
            <person name="Giraud C."/>
            <person name="Giraud T."/>
            <person name="Gonzalez C."/>
            <person name="Grossetete S."/>
            <person name="Guldener U."/>
            <person name="Henrissat B."/>
            <person name="Howlett B.J."/>
            <person name="Kodira C."/>
            <person name="Kretschmer M."/>
            <person name="Lappartient A."/>
            <person name="Leroch M."/>
            <person name="Levis C."/>
            <person name="Mauceli E."/>
            <person name="Neuveglise C."/>
            <person name="Oeser B."/>
            <person name="Pearson M."/>
            <person name="Poulain J."/>
            <person name="Poussereau N."/>
            <person name="Quesneville H."/>
            <person name="Rascle C."/>
            <person name="Schumacher J."/>
            <person name="Segurens B."/>
            <person name="Sexton A."/>
            <person name="Silva E."/>
            <person name="Sirven C."/>
            <person name="Soanes D.M."/>
            <person name="Talbot N.J."/>
            <person name="Templeton M."/>
            <person name="Yandava C."/>
            <person name="Yarden O."/>
            <person name="Zeng Q."/>
            <person name="Rollins J.A."/>
            <person name="Lebrun M.H."/>
            <person name="Dickman M."/>
        </authorList>
    </citation>
    <scope>NUCLEOTIDE SEQUENCE [LARGE SCALE GENOMIC DNA]</scope>
    <source>
        <strain evidence="5">T4</strain>
    </source>
</reference>
<dbReference type="Pfam" id="PF17919">
    <property type="entry name" value="RT_RNaseH_2"/>
    <property type="match status" value="1"/>
</dbReference>
<name>G2XP40_BOTF4</name>
<dbReference type="Gene3D" id="1.10.340.70">
    <property type="match status" value="1"/>
</dbReference>
<dbReference type="SUPFAM" id="SSF53098">
    <property type="entry name" value="Ribonuclease H-like"/>
    <property type="match status" value="1"/>
</dbReference>
<evidence type="ECO:0000259" key="3">
    <source>
        <dbReference type="PROSITE" id="PS50994"/>
    </source>
</evidence>
<protein>
    <submittedName>
        <fullName evidence="4">Similar to retrovirus polyprotein</fullName>
    </submittedName>
</protein>
<gene>
    <name evidence="4" type="ORF">BofuT4_P074480.1</name>
</gene>
<dbReference type="OrthoDB" id="3561256at2759"/>
<dbReference type="FunFam" id="3.30.70.270:FF:000020">
    <property type="entry name" value="Transposon Tf2-6 polyprotein-like Protein"/>
    <property type="match status" value="1"/>
</dbReference>
<dbReference type="InParanoid" id="G2XP40"/>
<dbReference type="InterPro" id="IPR043128">
    <property type="entry name" value="Rev_trsase/Diguanyl_cyclase"/>
</dbReference>
<dbReference type="InterPro" id="IPR050951">
    <property type="entry name" value="Retrovirus_Pol_polyprotein"/>
</dbReference>
<dbReference type="GO" id="GO:0015074">
    <property type="term" value="P:DNA integration"/>
    <property type="evidence" value="ECO:0007669"/>
    <property type="project" value="InterPro"/>
</dbReference>
<dbReference type="Pfam" id="PF17921">
    <property type="entry name" value="Integrase_H2C2"/>
    <property type="match status" value="1"/>
</dbReference>
<dbReference type="PANTHER" id="PTHR37984:SF5">
    <property type="entry name" value="PROTEIN NYNRIN-LIKE"/>
    <property type="match status" value="1"/>
</dbReference>
<dbReference type="EMBL" id="FQ790247">
    <property type="protein sequence ID" value="CCD42646.1"/>
    <property type="molecule type" value="Genomic_DNA"/>
</dbReference>
<dbReference type="CDD" id="cd09274">
    <property type="entry name" value="RNase_HI_RT_Ty3"/>
    <property type="match status" value="1"/>
</dbReference>
<dbReference type="PANTHER" id="PTHR37984">
    <property type="entry name" value="PROTEIN CBG26694"/>
    <property type="match status" value="1"/>
</dbReference>
<dbReference type="HOGENOM" id="CLU_000384_9_2_1"/>
<evidence type="ECO:0000256" key="1">
    <source>
        <dbReference type="ARBA" id="ARBA00022884"/>
    </source>
</evidence>
<dbReference type="STRING" id="999810.G2XP40"/>
<proteinExistence type="predicted"/>
<keyword evidence="2" id="KW-0511">Multifunctional enzyme</keyword>